<proteinExistence type="predicted"/>
<evidence type="ECO:0000313" key="3">
    <source>
        <dbReference type="Proteomes" id="UP000094067"/>
    </source>
</evidence>
<reference evidence="2 4" key="2">
    <citation type="submission" date="2016-08" db="EMBL/GenBank/DDBJ databases">
        <title>Characterization of Isolates of Eisenbergiella tayi Derived from Blood Cultures, Using Whole Genome Sequencing.</title>
        <authorList>
            <person name="Bernier A.-M."/>
            <person name="Burdz T."/>
            <person name="Wiebe D."/>
            <person name="Bernard K."/>
        </authorList>
    </citation>
    <scope>NUCLEOTIDE SEQUENCE [LARGE SCALE GENOMIC DNA]</scope>
    <source>
        <strain evidence="2 4">NML120146</strain>
    </source>
</reference>
<accession>A0A1E3A8G0</accession>
<protein>
    <submittedName>
        <fullName evidence="1">Uncharacterized protein</fullName>
    </submittedName>
</protein>
<dbReference type="AlphaFoldDB" id="A0A1E3A8G0"/>
<dbReference type="Proteomes" id="UP000094067">
    <property type="component" value="Unassembled WGS sequence"/>
</dbReference>
<dbReference type="RefSeq" id="WP_069154625.1">
    <property type="nucleotide sequence ID" value="NZ_DAWDRA010000022.1"/>
</dbReference>
<evidence type="ECO:0000313" key="1">
    <source>
        <dbReference type="EMBL" id="ODM04496.1"/>
    </source>
</evidence>
<comment type="caution">
    <text evidence="1">The sequence shown here is derived from an EMBL/GenBank/DDBJ whole genome shotgun (WGS) entry which is preliminary data.</text>
</comment>
<sequence>MAENRKRFTEDFTSRILEVRYTDLEKEKRLCLELLVLAKEECDLYGEVFALAYMGIIILRSPIWTGRENIS</sequence>
<reference evidence="1 3" key="1">
    <citation type="submission" date="2016-07" db="EMBL/GenBank/DDBJ databases">
        <title>Characterization of isolates of Eisenbergiella tayi derived from blood cultures, using whole genome sequencing.</title>
        <authorList>
            <person name="Burdz T."/>
            <person name="Wiebe D."/>
            <person name="Huynh C."/>
            <person name="Bernard K."/>
        </authorList>
    </citation>
    <scope>NUCLEOTIDE SEQUENCE [LARGE SCALE GENOMIC DNA]</scope>
    <source>
        <strain evidence="1 3">NML 110608</strain>
    </source>
</reference>
<organism evidence="1 3">
    <name type="scientific">Eisenbergiella tayi</name>
    <dbReference type="NCBI Taxonomy" id="1432052"/>
    <lineage>
        <taxon>Bacteria</taxon>
        <taxon>Bacillati</taxon>
        <taxon>Bacillota</taxon>
        <taxon>Clostridia</taxon>
        <taxon>Lachnospirales</taxon>
        <taxon>Lachnospiraceae</taxon>
        <taxon>Eisenbergiella</taxon>
    </lineage>
</organism>
<name>A0A1E3A8G0_9FIRM</name>
<evidence type="ECO:0000313" key="4">
    <source>
        <dbReference type="Proteomes" id="UP000094869"/>
    </source>
</evidence>
<dbReference type="Proteomes" id="UP000094869">
    <property type="component" value="Unassembled WGS sequence"/>
</dbReference>
<dbReference type="EMBL" id="MCGH01000003">
    <property type="protein sequence ID" value="ODM04496.1"/>
    <property type="molecule type" value="Genomic_DNA"/>
</dbReference>
<gene>
    <name evidence="1" type="ORF">BEI61_05303</name>
    <name evidence="2" type="ORF">BEI63_09030</name>
</gene>
<dbReference type="EMBL" id="MEHD01000019">
    <property type="protein sequence ID" value="ODR58632.1"/>
    <property type="molecule type" value="Genomic_DNA"/>
</dbReference>
<keyword evidence="4" id="KW-1185">Reference proteome</keyword>
<evidence type="ECO:0000313" key="2">
    <source>
        <dbReference type="EMBL" id="ODR58632.1"/>
    </source>
</evidence>